<dbReference type="Pfam" id="PF04307">
    <property type="entry name" value="YdjM"/>
    <property type="match status" value="1"/>
</dbReference>
<sequence length="339" mass="37571">MDPLTQGVLGAALPQATRRKVEVGLAGCLGFLSGMAADLDVLIRSGTDPLLFLDYHRHFTHSLVFIPVGGLLCALALHGLLGRRWRLPFARTLLFCTLGYATHAVLDAGTSYGTMLFWPFSDERYALSIVSVVDPLFTLPVAVLVVLAGLRRRPMLARLALVWAGLYLTLGAVQHQAARAMAAEIAAARGHQPSRIEVKPTFGNILLWKTVYETPERFHVDGVRPGVLRRVFPGTSIARLDRARDLPWLDPDTQQARDLERFRRFSDGFVARDPDHPDRIIDVRYSFLPTSVRGLWSIELSPGAAPDAHVRYRTHREQARDSLGRLWSMIAADGLAGPQ</sequence>
<dbReference type="RefSeq" id="WP_189994655.1">
    <property type="nucleotide sequence ID" value="NZ_BMZS01000013.1"/>
</dbReference>
<keyword evidence="1" id="KW-0472">Membrane</keyword>
<feature type="transmembrane region" description="Helical" evidence="1">
    <location>
        <begin position="93"/>
        <end position="113"/>
    </location>
</feature>
<feature type="transmembrane region" description="Helical" evidence="1">
    <location>
        <begin position="63"/>
        <end position="81"/>
    </location>
</feature>
<dbReference type="Proteomes" id="UP000630353">
    <property type="component" value="Unassembled WGS sequence"/>
</dbReference>
<dbReference type="PANTHER" id="PTHR40031:SF1">
    <property type="entry name" value="MEMBRANE-BOUND METAL-DEPENDENT HYDROLASE"/>
    <property type="match status" value="1"/>
</dbReference>
<dbReference type="PANTHER" id="PTHR40031">
    <property type="entry name" value="HYPOTHETICAL MEMBRANE SPANNING PROTEIN"/>
    <property type="match status" value="1"/>
</dbReference>
<dbReference type="EMBL" id="BMZS01000013">
    <property type="protein sequence ID" value="GHD61495.1"/>
    <property type="molecule type" value="Genomic_DNA"/>
</dbReference>
<accession>A0A918XY01</accession>
<reference evidence="2" key="2">
    <citation type="submission" date="2020-09" db="EMBL/GenBank/DDBJ databases">
        <authorList>
            <person name="Sun Q."/>
            <person name="Kim S."/>
        </authorList>
    </citation>
    <scope>NUCLEOTIDE SEQUENCE</scope>
    <source>
        <strain evidence="2">KCTC 42651</strain>
    </source>
</reference>
<keyword evidence="1" id="KW-1133">Transmembrane helix</keyword>
<keyword evidence="1" id="KW-0812">Transmembrane</keyword>
<evidence type="ECO:0000313" key="3">
    <source>
        <dbReference type="Proteomes" id="UP000630353"/>
    </source>
</evidence>
<dbReference type="InterPro" id="IPR007404">
    <property type="entry name" value="YdjM-like"/>
</dbReference>
<keyword evidence="3" id="KW-1185">Reference proteome</keyword>
<feature type="transmembrane region" description="Helical" evidence="1">
    <location>
        <begin position="155"/>
        <end position="173"/>
    </location>
</feature>
<evidence type="ECO:0000256" key="1">
    <source>
        <dbReference type="SAM" id="Phobius"/>
    </source>
</evidence>
<dbReference type="AlphaFoldDB" id="A0A918XY01"/>
<comment type="caution">
    <text evidence="2">The sequence shown here is derived from an EMBL/GenBank/DDBJ whole genome shotgun (WGS) entry which is preliminary data.</text>
</comment>
<protein>
    <recommendedName>
        <fullName evidence="4">Metal-dependent hydrolase</fullName>
    </recommendedName>
</protein>
<proteinExistence type="predicted"/>
<feature type="transmembrane region" description="Helical" evidence="1">
    <location>
        <begin position="23"/>
        <end position="43"/>
    </location>
</feature>
<evidence type="ECO:0008006" key="4">
    <source>
        <dbReference type="Google" id="ProtNLM"/>
    </source>
</evidence>
<dbReference type="InterPro" id="IPR053170">
    <property type="entry name" value="Transcription_regulator"/>
</dbReference>
<name>A0A918XY01_9PROT</name>
<reference evidence="2" key="1">
    <citation type="journal article" date="2014" name="Int. J. Syst. Evol. Microbiol.">
        <title>Complete genome sequence of Corynebacterium casei LMG S-19264T (=DSM 44701T), isolated from a smear-ripened cheese.</title>
        <authorList>
            <consortium name="US DOE Joint Genome Institute (JGI-PGF)"/>
            <person name="Walter F."/>
            <person name="Albersmeier A."/>
            <person name="Kalinowski J."/>
            <person name="Ruckert C."/>
        </authorList>
    </citation>
    <scope>NUCLEOTIDE SEQUENCE</scope>
    <source>
        <strain evidence="2">KCTC 42651</strain>
    </source>
</reference>
<gene>
    <name evidence="2" type="ORF">GCM10017083_48900</name>
</gene>
<organism evidence="2 3">
    <name type="scientific">Thalassobaculum fulvum</name>
    <dbReference type="NCBI Taxonomy" id="1633335"/>
    <lineage>
        <taxon>Bacteria</taxon>
        <taxon>Pseudomonadati</taxon>
        <taxon>Pseudomonadota</taxon>
        <taxon>Alphaproteobacteria</taxon>
        <taxon>Rhodospirillales</taxon>
        <taxon>Thalassobaculaceae</taxon>
        <taxon>Thalassobaculum</taxon>
    </lineage>
</organism>
<feature type="transmembrane region" description="Helical" evidence="1">
    <location>
        <begin position="125"/>
        <end position="148"/>
    </location>
</feature>
<evidence type="ECO:0000313" key="2">
    <source>
        <dbReference type="EMBL" id="GHD61495.1"/>
    </source>
</evidence>